<feature type="transmembrane region" description="Helical" evidence="1">
    <location>
        <begin position="81"/>
        <end position="98"/>
    </location>
</feature>
<protein>
    <recommendedName>
        <fullName evidence="4">DUF805 domain-containing protein</fullName>
    </recommendedName>
</protein>
<dbReference type="OrthoDB" id="9812349at2"/>
<dbReference type="RefSeq" id="WP_021709090.1">
    <property type="nucleotide sequence ID" value="NZ_BAOB01000423.1"/>
</dbReference>
<accession>U3A5T4</accession>
<reference evidence="2 3" key="1">
    <citation type="submission" date="2013-09" db="EMBL/GenBank/DDBJ databases">
        <title>Whole genome shotgun sequence of Vibrio azureus NBRC 104587.</title>
        <authorList>
            <person name="Isaki S."/>
            <person name="Hosoyama A."/>
            <person name="Numata M."/>
            <person name="Hashimoto M."/>
            <person name="Hosoyama Y."/>
            <person name="Tsuchikane K."/>
            <person name="Noguchi M."/>
            <person name="Hirakata S."/>
            <person name="Ichikawa N."/>
            <person name="Ohji S."/>
            <person name="Yamazoe A."/>
            <person name="Fujita N."/>
        </authorList>
    </citation>
    <scope>NUCLEOTIDE SEQUENCE [LARGE SCALE GENOMIC DNA]</scope>
    <source>
        <strain evidence="2 3">NBRC 104587</strain>
    </source>
</reference>
<dbReference type="Pfam" id="PF05656">
    <property type="entry name" value="DUF805"/>
    <property type="match status" value="1"/>
</dbReference>
<evidence type="ECO:0008006" key="4">
    <source>
        <dbReference type="Google" id="ProtNLM"/>
    </source>
</evidence>
<evidence type="ECO:0000313" key="3">
    <source>
        <dbReference type="Proteomes" id="UP000016567"/>
    </source>
</evidence>
<evidence type="ECO:0000256" key="1">
    <source>
        <dbReference type="SAM" id="Phobius"/>
    </source>
</evidence>
<sequence>MKHVLFSFEGRINRTQYWLGALCMLVQVIVCFGLLTMTFDTQTNTPSATGYIILCIFSIFSTWQSLALYIKRFHDRNKSGWWVLISLVPIIGGFWLLIETGFLPGTEGDNQFGRMPK</sequence>
<evidence type="ECO:0000313" key="2">
    <source>
        <dbReference type="EMBL" id="GAD75331.1"/>
    </source>
</evidence>
<feature type="transmembrane region" description="Helical" evidence="1">
    <location>
        <begin position="51"/>
        <end position="69"/>
    </location>
</feature>
<dbReference type="Proteomes" id="UP000016567">
    <property type="component" value="Unassembled WGS sequence"/>
</dbReference>
<comment type="caution">
    <text evidence="2">The sequence shown here is derived from an EMBL/GenBank/DDBJ whole genome shotgun (WGS) entry which is preliminary data.</text>
</comment>
<dbReference type="eggNOG" id="COG3152">
    <property type="taxonomic scope" value="Bacteria"/>
</dbReference>
<feature type="transmembrane region" description="Helical" evidence="1">
    <location>
        <begin position="17"/>
        <end position="39"/>
    </location>
</feature>
<keyword evidence="1" id="KW-1133">Transmembrane helix</keyword>
<organism evidence="2 3">
    <name type="scientific">Vibrio azureus NBRC 104587</name>
    <dbReference type="NCBI Taxonomy" id="1219077"/>
    <lineage>
        <taxon>Bacteria</taxon>
        <taxon>Pseudomonadati</taxon>
        <taxon>Pseudomonadota</taxon>
        <taxon>Gammaproteobacteria</taxon>
        <taxon>Vibrionales</taxon>
        <taxon>Vibrionaceae</taxon>
        <taxon>Vibrio</taxon>
    </lineage>
</organism>
<proteinExistence type="predicted"/>
<dbReference type="InterPro" id="IPR008523">
    <property type="entry name" value="DUF805"/>
</dbReference>
<dbReference type="STRING" id="1219077.VAZ01S_024_00130"/>
<keyword evidence="1" id="KW-0812">Transmembrane</keyword>
<dbReference type="PANTHER" id="PTHR34980">
    <property type="entry name" value="INNER MEMBRANE PROTEIN-RELATED-RELATED"/>
    <property type="match status" value="1"/>
</dbReference>
<gene>
    <name evidence="2" type="ORF">VAZ01S_024_00130</name>
</gene>
<dbReference type="EMBL" id="BATL01000024">
    <property type="protein sequence ID" value="GAD75331.1"/>
    <property type="molecule type" value="Genomic_DNA"/>
</dbReference>
<name>U3A5T4_9VIBR</name>
<keyword evidence="1" id="KW-0472">Membrane</keyword>
<dbReference type="AlphaFoldDB" id="U3A5T4"/>
<keyword evidence="3" id="KW-1185">Reference proteome</keyword>
<dbReference type="PANTHER" id="PTHR34980:SF3">
    <property type="entry name" value="BLR8105 PROTEIN"/>
    <property type="match status" value="1"/>
</dbReference>
<dbReference type="GO" id="GO:0005886">
    <property type="term" value="C:plasma membrane"/>
    <property type="evidence" value="ECO:0007669"/>
    <property type="project" value="TreeGrafter"/>
</dbReference>